<keyword evidence="2" id="KW-0813">Transport</keyword>
<proteinExistence type="predicted"/>
<dbReference type="EMBL" id="LNIX01000012">
    <property type="protein sequence ID" value="OXA48291.1"/>
    <property type="molecule type" value="Genomic_DNA"/>
</dbReference>
<dbReference type="PANTHER" id="PTHR42985:SF40">
    <property type="entry name" value="LD47995P-RELATED"/>
    <property type="match status" value="1"/>
</dbReference>
<comment type="subcellular location">
    <subcellularLocation>
        <location evidence="1">Cell membrane</location>
        <topology evidence="1">Multi-pass membrane protein</topology>
    </subcellularLocation>
</comment>
<keyword evidence="4" id="KW-0915">Sodium</keyword>
<keyword evidence="6" id="KW-0739">Sodium transport</keyword>
<keyword evidence="5" id="KW-0406">Ion transport</keyword>
<name>A0A226DU97_FOLCA</name>
<evidence type="ECO:0000256" key="7">
    <source>
        <dbReference type="SAM" id="Phobius"/>
    </source>
</evidence>
<evidence type="ECO:0000256" key="5">
    <source>
        <dbReference type="ARBA" id="ARBA00023065"/>
    </source>
</evidence>
<evidence type="ECO:0000313" key="9">
    <source>
        <dbReference type="Proteomes" id="UP000198287"/>
    </source>
</evidence>
<gene>
    <name evidence="8" type="ORF">Fcan01_17252</name>
</gene>
<dbReference type="GO" id="GO:0006814">
    <property type="term" value="P:sodium ion transport"/>
    <property type="evidence" value="ECO:0007669"/>
    <property type="project" value="UniProtKB-KW"/>
</dbReference>
<keyword evidence="7" id="KW-0472">Membrane</keyword>
<accession>A0A226DU97</accession>
<evidence type="ECO:0000256" key="3">
    <source>
        <dbReference type="ARBA" id="ARBA00022475"/>
    </source>
</evidence>
<sequence>MAFPKANARGATLGLVIGLGSMMFISVMAFVKKKTLPHLPTSIDQCPQSNGTVIKSMEPVEEIESWAEKIFQLSYLLYSLVAAIITVTTGLLFSVGSNSKGVCTDVKYLHPAIRKFVRIDIARNSTNDDKI</sequence>
<dbReference type="GO" id="GO:0015293">
    <property type="term" value="F:symporter activity"/>
    <property type="evidence" value="ECO:0007669"/>
    <property type="project" value="TreeGrafter"/>
</dbReference>
<evidence type="ECO:0000256" key="1">
    <source>
        <dbReference type="ARBA" id="ARBA00004651"/>
    </source>
</evidence>
<organism evidence="8 9">
    <name type="scientific">Folsomia candida</name>
    <name type="common">Springtail</name>
    <dbReference type="NCBI Taxonomy" id="158441"/>
    <lineage>
        <taxon>Eukaryota</taxon>
        <taxon>Metazoa</taxon>
        <taxon>Ecdysozoa</taxon>
        <taxon>Arthropoda</taxon>
        <taxon>Hexapoda</taxon>
        <taxon>Collembola</taxon>
        <taxon>Entomobryomorpha</taxon>
        <taxon>Isotomoidea</taxon>
        <taxon>Isotomidae</taxon>
        <taxon>Proisotominae</taxon>
        <taxon>Folsomia</taxon>
    </lineage>
</organism>
<comment type="caution">
    <text evidence="8">The sequence shown here is derived from an EMBL/GenBank/DDBJ whole genome shotgun (WGS) entry which is preliminary data.</text>
</comment>
<dbReference type="GO" id="GO:0005886">
    <property type="term" value="C:plasma membrane"/>
    <property type="evidence" value="ECO:0007669"/>
    <property type="project" value="UniProtKB-SubCell"/>
</dbReference>
<evidence type="ECO:0000256" key="4">
    <source>
        <dbReference type="ARBA" id="ARBA00023053"/>
    </source>
</evidence>
<dbReference type="Proteomes" id="UP000198287">
    <property type="component" value="Unassembled WGS sequence"/>
</dbReference>
<dbReference type="PANTHER" id="PTHR42985">
    <property type="entry name" value="SODIUM-COUPLED MONOCARBOXYLATE TRANSPORTER"/>
    <property type="match status" value="1"/>
</dbReference>
<reference evidence="8 9" key="1">
    <citation type="submission" date="2015-12" db="EMBL/GenBank/DDBJ databases">
        <title>The genome of Folsomia candida.</title>
        <authorList>
            <person name="Faddeeva A."/>
            <person name="Derks M.F."/>
            <person name="Anvar Y."/>
            <person name="Smit S."/>
            <person name="Van Straalen N."/>
            <person name="Roelofs D."/>
        </authorList>
    </citation>
    <scope>NUCLEOTIDE SEQUENCE [LARGE SCALE GENOMIC DNA]</scope>
    <source>
        <strain evidence="8 9">VU population</strain>
        <tissue evidence="8">Whole body</tissue>
    </source>
</reference>
<dbReference type="InterPro" id="IPR051163">
    <property type="entry name" value="Sodium:Solute_Symporter_SSF"/>
</dbReference>
<keyword evidence="7" id="KW-1133">Transmembrane helix</keyword>
<keyword evidence="7" id="KW-0812">Transmembrane</keyword>
<keyword evidence="3" id="KW-1003">Cell membrane</keyword>
<dbReference type="AlphaFoldDB" id="A0A226DU97"/>
<feature type="transmembrane region" description="Helical" evidence="7">
    <location>
        <begin position="75"/>
        <end position="95"/>
    </location>
</feature>
<dbReference type="OrthoDB" id="6132759at2759"/>
<keyword evidence="9" id="KW-1185">Reference proteome</keyword>
<protein>
    <submittedName>
        <fullName evidence="8">Sodium-coupled monocarboxylate transporter 2</fullName>
    </submittedName>
</protein>
<feature type="transmembrane region" description="Helical" evidence="7">
    <location>
        <begin position="12"/>
        <end position="31"/>
    </location>
</feature>
<evidence type="ECO:0000256" key="6">
    <source>
        <dbReference type="ARBA" id="ARBA00023201"/>
    </source>
</evidence>
<evidence type="ECO:0000256" key="2">
    <source>
        <dbReference type="ARBA" id="ARBA00022448"/>
    </source>
</evidence>
<evidence type="ECO:0000313" key="8">
    <source>
        <dbReference type="EMBL" id="OXA48291.1"/>
    </source>
</evidence>